<dbReference type="InterPro" id="IPR027417">
    <property type="entry name" value="P-loop_NTPase"/>
</dbReference>
<keyword evidence="2" id="KW-1185">Reference proteome</keyword>
<dbReference type="EMBL" id="SOQX01000001">
    <property type="protein sequence ID" value="TDY03750.1"/>
    <property type="molecule type" value="Genomic_DNA"/>
</dbReference>
<gene>
    <name evidence="1" type="ORF">EDC23_0120</name>
</gene>
<name>A0A4R8IW60_9GAMM</name>
<evidence type="ECO:0008006" key="3">
    <source>
        <dbReference type="Google" id="ProtNLM"/>
    </source>
</evidence>
<evidence type="ECO:0000313" key="2">
    <source>
        <dbReference type="Proteomes" id="UP000294914"/>
    </source>
</evidence>
<accession>A0A4R8IW60</accession>
<protein>
    <recommendedName>
        <fullName evidence="3">Sulfotransferase family protein</fullName>
    </recommendedName>
</protein>
<proteinExistence type="predicted"/>
<reference evidence="1 2" key="1">
    <citation type="submission" date="2019-03" db="EMBL/GenBank/DDBJ databases">
        <title>Genomic Encyclopedia of Type Strains, Phase IV (KMG-IV): sequencing the most valuable type-strain genomes for metagenomic binning, comparative biology and taxonomic classification.</title>
        <authorList>
            <person name="Goeker M."/>
        </authorList>
    </citation>
    <scope>NUCLEOTIDE SEQUENCE [LARGE SCALE GENOMIC DNA]</scope>
    <source>
        <strain evidence="1 2">DSM 16326</strain>
    </source>
</reference>
<dbReference type="Proteomes" id="UP000294914">
    <property type="component" value="Unassembled WGS sequence"/>
</dbReference>
<evidence type="ECO:0000313" key="1">
    <source>
        <dbReference type="EMBL" id="TDY03750.1"/>
    </source>
</evidence>
<organism evidence="1 2">
    <name type="scientific">Thiohalophilus thiocyanatoxydans</name>
    <dbReference type="NCBI Taxonomy" id="381308"/>
    <lineage>
        <taxon>Bacteria</taxon>
        <taxon>Pseudomonadati</taxon>
        <taxon>Pseudomonadota</taxon>
        <taxon>Gammaproteobacteria</taxon>
        <taxon>Thiohalomonadales</taxon>
        <taxon>Thiohalophilaceae</taxon>
        <taxon>Thiohalophilus</taxon>
    </lineage>
</organism>
<sequence length="210" mass="24207">MNVFILNTGRCGSTTFIKACNHITNFSSAHESRISALGSERLNYPKNHIEADNRLSWLLGRLDRIYGDNAIYVHLKRNNNDTAQSFTKRYSYGIIKAYRGDGILMWLPEDSDPMAVSLDYCDTVNSNIDLFLKDKTHKMDMNLESIEQDFIAFWKLIGAEGDMNAALAEFGTRHNASKQPQKTEKENIFLRILYKLRRLAIQFPDYIRNV</sequence>
<dbReference type="RefSeq" id="WP_134080335.1">
    <property type="nucleotide sequence ID" value="NZ_SOQX01000001.1"/>
</dbReference>
<dbReference type="AlphaFoldDB" id="A0A4R8IW60"/>
<comment type="caution">
    <text evidence="1">The sequence shown here is derived from an EMBL/GenBank/DDBJ whole genome shotgun (WGS) entry which is preliminary data.</text>
</comment>
<dbReference type="OrthoDB" id="1429303at2"/>
<dbReference type="SUPFAM" id="SSF52540">
    <property type="entry name" value="P-loop containing nucleoside triphosphate hydrolases"/>
    <property type="match status" value="1"/>
</dbReference>